<dbReference type="InterPro" id="IPR036537">
    <property type="entry name" value="Adaptor_Cbl_N_dom_sf"/>
</dbReference>
<feature type="domain" description="Mixed lineage kinase" evidence="4">
    <location>
        <begin position="46"/>
        <end position="160"/>
    </location>
</feature>
<dbReference type="InterPro" id="IPR054000">
    <property type="entry name" value="MLKL_N"/>
</dbReference>
<feature type="repeat" description="NHL" evidence="2">
    <location>
        <begin position="334"/>
        <end position="373"/>
    </location>
</feature>
<dbReference type="Pfam" id="PF22215">
    <property type="entry name" value="MLKL_N"/>
    <property type="match status" value="1"/>
</dbReference>
<dbReference type="InterPro" id="IPR059179">
    <property type="entry name" value="MLKL-like_MCAfunc"/>
</dbReference>
<gene>
    <name evidence="5" type="ORF">BYL167_LOCUS247</name>
</gene>
<organism evidence="5 6">
    <name type="scientific">Rotaria magnacalcarata</name>
    <dbReference type="NCBI Taxonomy" id="392030"/>
    <lineage>
        <taxon>Eukaryota</taxon>
        <taxon>Metazoa</taxon>
        <taxon>Spiralia</taxon>
        <taxon>Gnathifera</taxon>
        <taxon>Rotifera</taxon>
        <taxon>Eurotatoria</taxon>
        <taxon>Bdelloidea</taxon>
        <taxon>Philodinida</taxon>
        <taxon>Philodinidae</taxon>
        <taxon>Rotaria</taxon>
    </lineage>
</organism>
<dbReference type="PROSITE" id="PS51125">
    <property type="entry name" value="NHL"/>
    <property type="match status" value="3"/>
</dbReference>
<dbReference type="InterPro" id="IPR050952">
    <property type="entry name" value="TRIM-NHL_E3_ligases"/>
</dbReference>
<feature type="region of interest" description="Disordered" evidence="3">
    <location>
        <begin position="286"/>
        <end position="313"/>
    </location>
</feature>
<comment type="caution">
    <text evidence="5">The sequence shown here is derived from an EMBL/GenBank/DDBJ whole genome shotgun (WGS) entry which is preliminary data.</text>
</comment>
<dbReference type="AlphaFoldDB" id="A0A8S2IHD5"/>
<dbReference type="SUPFAM" id="SSF63825">
    <property type="entry name" value="YWTD domain"/>
    <property type="match status" value="1"/>
</dbReference>
<evidence type="ECO:0000256" key="2">
    <source>
        <dbReference type="PROSITE-ProRule" id="PRU00504"/>
    </source>
</evidence>
<dbReference type="InterPro" id="IPR011042">
    <property type="entry name" value="6-blade_b-propeller_TolB-like"/>
</dbReference>
<accession>A0A8S2IHD5</accession>
<evidence type="ECO:0000256" key="1">
    <source>
        <dbReference type="ARBA" id="ARBA00022737"/>
    </source>
</evidence>
<dbReference type="PANTHER" id="PTHR24104:SF25">
    <property type="entry name" value="PROTEIN LIN-41"/>
    <property type="match status" value="1"/>
</dbReference>
<feature type="repeat" description="NHL" evidence="2">
    <location>
        <begin position="532"/>
        <end position="567"/>
    </location>
</feature>
<feature type="repeat" description="NHL" evidence="2">
    <location>
        <begin position="580"/>
        <end position="617"/>
    </location>
</feature>
<name>A0A8S2IHD5_9BILA</name>
<protein>
    <recommendedName>
        <fullName evidence="4">Mixed lineage kinase domain-containing protein</fullName>
    </recommendedName>
</protein>
<evidence type="ECO:0000313" key="6">
    <source>
        <dbReference type="Proteomes" id="UP000681967"/>
    </source>
</evidence>
<evidence type="ECO:0000256" key="3">
    <source>
        <dbReference type="SAM" id="MobiDB-lite"/>
    </source>
</evidence>
<dbReference type="GO" id="GO:0007166">
    <property type="term" value="P:cell surface receptor signaling pathway"/>
    <property type="evidence" value="ECO:0007669"/>
    <property type="project" value="InterPro"/>
</dbReference>
<dbReference type="CDD" id="cd21037">
    <property type="entry name" value="MLKL_NTD"/>
    <property type="match status" value="1"/>
</dbReference>
<sequence>MLAIDRAAFPGGSVKRFECSLRNACVTNEWTDTASSIIGMNPITILGQIFKIAKTIKETVDNVKDNQAQCKRLAERIDAITRILQSRNDRNLPMPEFTKSLENFCSCVEQCLDFVTHFKNGTPGWKQFFKHRGYKEQFAEMNLQLSQYANDLTLGINLAQLFDRKLDENDQKMDLENIVSKVDEILTKMKEMKEEQIRHLQMIDDSMEQRFNSLKGHLQENTMKIRDPVRAREIDDEQHASLQIQYDDLTQKECIGHGISNDLSRGKRFSQDYEIKTAAAITEKFETNTRKIPSPQDYRRSYGSPKSNEQENTTVNIPVNAKWAQQGVTVAGGHRLGSDTNQLNRPRGLFVDDDQTVVVADYYNDRIIQWKKGDTTNGQVVAGGNSKGSGLNQLNGPADVLIDKEMDSLIICDWRNRRVVRWSRRNGTTQGEVLVDNIRCWGLAMDDQRYLYVSDYEKHEVRRYQLDGKNGTLVAGGNGKGDRLNQLNDPYYLFVDQQQTVYVSDYNNHRVMKWTKGAKEGIVVAGGQGSKSDPKELLYPQGLFVDTLGTLYVSDFDNHRVMRWTQGAYQGTKIVGGNGRGIEAKQLEYPRGLSFDRLGNLYVVDCFNHRVQRFSIE</sequence>
<dbReference type="EMBL" id="CAJOBH010000020">
    <property type="protein sequence ID" value="CAF3749420.1"/>
    <property type="molecule type" value="Genomic_DNA"/>
</dbReference>
<evidence type="ECO:0000259" key="4">
    <source>
        <dbReference type="Pfam" id="PF22215"/>
    </source>
</evidence>
<dbReference type="InterPro" id="IPR001258">
    <property type="entry name" value="NHL_repeat"/>
</dbReference>
<dbReference type="PANTHER" id="PTHR24104">
    <property type="entry name" value="E3 UBIQUITIN-PROTEIN LIGASE NHLRC1-RELATED"/>
    <property type="match status" value="1"/>
</dbReference>
<proteinExistence type="predicted"/>
<dbReference type="Proteomes" id="UP000681967">
    <property type="component" value="Unassembled WGS sequence"/>
</dbReference>
<feature type="compositionally biased region" description="Polar residues" evidence="3">
    <location>
        <begin position="304"/>
        <end position="313"/>
    </location>
</feature>
<dbReference type="Gene3D" id="2.120.10.30">
    <property type="entry name" value="TolB, C-terminal domain"/>
    <property type="match status" value="2"/>
</dbReference>
<keyword evidence="1" id="KW-0677">Repeat</keyword>
<dbReference type="CDD" id="cd05819">
    <property type="entry name" value="NHL"/>
    <property type="match status" value="1"/>
</dbReference>
<dbReference type="Pfam" id="PF01436">
    <property type="entry name" value="NHL"/>
    <property type="match status" value="2"/>
</dbReference>
<evidence type="ECO:0000313" key="5">
    <source>
        <dbReference type="EMBL" id="CAF3749420.1"/>
    </source>
</evidence>
<dbReference type="Gene3D" id="1.20.930.20">
    <property type="entry name" value="Adaptor protein Cbl, N-terminal domain"/>
    <property type="match status" value="1"/>
</dbReference>
<dbReference type="GO" id="GO:0008270">
    <property type="term" value="F:zinc ion binding"/>
    <property type="evidence" value="ECO:0007669"/>
    <property type="project" value="UniProtKB-KW"/>
</dbReference>
<reference evidence="5" key="1">
    <citation type="submission" date="2021-02" db="EMBL/GenBank/DDBJ databases">
        <authorList>
            <person name="Nowell W R."/>
        </authorList>
    </citation>
    <scope>NUCLEOTIDE SEQUENCE</scope>
</reference>